<dbReference type="GO" id="GO:0016301">
    <property type="term" value="F:kinase activity"/>
    <property type="evidence" value="ECO:0007669"/>
    <property type="project" value="UniProtKB-KW"/>
</dbReference>
<protein>
    <recommendedName>
        <fullName evidence="6">Carbohydrate kinase PfkB domain-containing protein</fullName>
    </recommendedName>
</protein>
<dbReference type="PRINTS" id="PR00990">
    <property type="entry name" value="RIBOKINASE"/>
</dbReference>
<name>G5IHK2_9FIRM</name>
<dbReference type="GO" id="GO:0005524">
    <property type="term" value="F:ATP binding"/>
    <property type="evidence" value="ECO:0007669"/>
    <property type="project" value="UniProtKB-KW"/>
</dbReference>
<evidence type="ECO:0000256" key="4">
    <source>
        <dbReference type="ARBA" id="ARBA00022777"/>
    </source>
</evidence>
<evidence type="ECO:0000256" key="5">
    <source>
        <dbReference type="ARBA" id="ARBA00022840"/>
    </source>
</evidence>
<dbReference type="CDD" id="cd01167">
    <property type="entry name" value="bac_FRK"/>
    <property type="match status" value="1"/>
</dbReference>
<sequence length="319" mass="34127">MYDVVALGELVIDFSPGGVSAGNHALYERQPGGAPSNVLAAVARLGGKAAIMGMVGDDSFGYYLKDMAESCGIDCTGLCFTGDAYTTLAFVHLDSSGERSFTVMRKPGADTQLRKEQVRTDMIKQTGIFHVSAAALTDEPCREAAFYAAQYARQEKKPVSFDANYRDVLWDREKAIRIMKTFLPLVDILKVSEEEMTMLTGTTDIPQGAEQLYGGGISLVTVTCGEKGSYYCCQGGHGFVPAYQVQAVDTNGAGDAFLGTLLYELCQTGSRPEAIPLQQMEHMIKAASAAGALCAARPGALVGGPVWEEIRELMGEPGQ</sequence>
<feature type="domain" description="Carbohydrate kinase PfkB" evidence="6">
    <location>
        <begin position="3"/>
        <end position="300"/>
    </location>
</feature>
<organism evidence="7 8">
    <name type="scientific">Hungatella hathewayi WAL-18680</name>
    <dbReference type="NCBI Taxonomy" id="742737"/>
    <lineage>
        <taxon>Bacteria</taxon>
        <taxon>Bacillati</taxon>
        <taxon>Bacillota</taxon>
        <taxon>Clostridia</taxon>
        <taxon>Lachnospirales</taxon>
        <taxon>Lachnospiraceae</taxon>
        <taxon>Hungatella</taxon>
    </lineage>
</organism>
<evidence type="ECO:0000256" key="3">
    <source>
        <dbReference type="ARBA" id="ARBA00022741"/>
    </source>
</evidence>
<evidence type="ECO:0000259" key="6">
    <source>
        <dbReference type="Pfam" id="PF00294"/>
    </source>
</evidence>
<dbReference type="InterPro" id="IPR011611">
    <property type="entry name" value="PfkB_dom"/>
</dbReference>
<dbReference type="PANTHER" id="PTHR43085:SF1">
    <property type="entry name" value="PSEUDOURIDINE KINASE-RELATED"/>
    <property type="match status" value="1"/>
</dbReference>
<dbReference type="EMBL" id="ADLN01000078">
    <property type="protein sequence ID" value="EHI59049.1"/>
    <property type="molecule type" value="Genomic_DNA"/>
</dbReference>
<evidence type="ECO:0000313" key="8">
    <source>
        <dbReference type="Proteomes" id="UP000005384"/>
    </source>
</evidence>
<dbReference type="HOGENOM" id="CLU_027634_6_2_9"/>
<proteinExistence type="inferred from homology"/>
<keyword evidence="5" id="KW-0067">ATP-binding</keyword>
<reference evidence="7 8" key="1">
    <citation type="submission" date="2011-08" db="EMBL/GenBank/DDBJ databases">
        <title>The Genome Sequence of Clostridium hathewayi WAL-18680.</title>
        <authorList>
            <consortium name="The Broad Institute Genome Sequencing Platform"/>
            <person name="Earl A."/>
            <person name="Ward D."/>
            <person name="Feldgarden M."/>
            <person name="Gevers D."/>
            <person name="Finegold S.M."/>
            <person name="Summanen P.H."/>
            <person name="Molitoris D.R."/>
            <person name="Song M."/>
            <person name="Daigneault M."/>
            <person name="Allen-Vercoe E."/>
            <person name="Young S.K."/>
            <person name="Zeng Q."/>
            <person name="Gargeya S."/>
            <person name="Fitzgerald M."/>
            <person name="Haas B."/>
            <person name="Abouelleil A."/>
            <person name="Alvarado L."/>
            <person name="Arachchi H.M."/>
            <person name="Berlin A."/>
            <person name="Brown A."/>
            <person name="Chapman S.B."/>
            <person name="Chen Z."/>
            <person name="Dunbar C."/>
            <person name="Freedman E."/>
            <person name="Gearin G."/>
            <person name="Gellesch M."/>
            <person name="Goldberg J."/>
            <person name="Griggs A."/>
            <person name="Gujja S."/>
            <person name="Heiman D."/>
            <person name="Howarth C."/>
            <person name="Larson L."/>
            <person name="Lui A."/>
            <person name="MacDonald P.J.P."/>
            <person name="Montmayeur A."/>
            <person name="Murphy C."/>
            <person name="Neiman D."/>
            <person name="Pearson M."/>
            <person name="Priest M."/>
            <person name="Roberts A."/>
            <person name="Saif S."/>
            <person name="Shea T."/>
            <person name="Shenoy N."/>
            <person name="Sisk P."/>
            <person name="Stolte C."/>
            <person name="Sykes S."/>
            <person name="Wortman J."/>
            <person name="Nusbaum C."/>
            <person name="Birren B."/>
        </authorList>
    </citation>
    <scope>NUCLEOTIDE SEQUENCE [LARGE SCALE GENOMIC DNA]</scope>
    <source>
        <strain evidence="7 8">WAL-18680</strain>
    </source>
</reference>
<keyword evidence="4" id="KW-0418">Kinase</keyword>
<keyword evidence="8" id="KW-1185">Reference proteome</keyword>
<dbReference type="PANTHER" id="PTHR43085">
    <property type="entry name" value="HEXOKINASE FAMILY MEMBER"/>
    <property type="match status" value="1"/>
</dbReference>
<dbReference type="Pfam" id="PF00294">
    <property type="entry name" value="PfkB"/>
    <property type="match status" value="1"/>
</dbReference>
<dbReference type="InterPro" id="IPR029056">
    <property type="entry name" value="Ribokinase-like"/>
</dbReference>
<gene>
    <name evidence="7" type="ORF">HMPREF9473_02980</name>
</gene>
<accession>G5IHK2</accession>
<dbReference type="PATRIC" id="fig|742737.3.peg.2978"/>
<dbReference type="RefSeq" id="WP_006780956.1">
    <property type="nucleotide sequence ID" value="NZ_CP040506.1"/>
</dbReference>
<keyword evidence="2" id="KW-0808">Transferase</keyword>
<dbReference type="OrthoDB" id="9813569at2"/>
<dbReference type="Gene3D" id="3.40.1190.20">
    <property type="match status" value="1"/>
</dbReference>
<evidence type="ECO:0000313" key="7">
    <source>
        <dbReference type="EMBL" id="EHI59049.1"/>
    </source>
</evidence>
<keyword evidence="3" id="KW-0547">Nucleotide-binding</keyword>
<dbReference type="AlphaFoldDB" id="G5IHK2"/>
<dbReference type="Proteomes" id="UP000005384">
    <property type="component" value="Unassembled WGS sequence"/>
</dbReference>
<comment type="caution">
    <text evidence="7">The sequence shown here is derived from an EMBL/GenBank/DDBJ whole genome shotgun (WGS) entry which is preliminary data.</text>
</comment>
<dbReference type="SUPFAM" id="SSF53613">
    <property type="entry name" value="Ribokinase-like"/>
    <property type="match status" value="1"/>
</dbReference>
<comment type="similarity">
    <text evidence="1">Belongs to the carbohydrate kinase PfkB family.</text>
</comment>
<evidence type="ECO:0000256" key="1">
    <source>
        <dbReference type="ARBA" id="ARBA00010688"/>
    </source>
</evidence>
<dbReference type="InterPro" id="IPR002139">
    <property type="entry name" value="Ribo/fructo_kinase"/>
</dbReference>
<evidence type="ECO:0000256" key="2">
    <source>
        <dbReference type="ARBA" id="ARBA00022679"/>
    </source>
</evidence>
<dbReference type="InterPro" id="IPR050306">
    <property type="entry name" value="PfkB_Carbo_kinase"/>
</dbReference>